<dbReference type="Proteomes" id="UP000295252">
    <property type="component" value="Chromosome V"/>
</dbReference>
<accession>A0A068TVE4</accession>
<feature type="region of interest" description="Disordered" evidence="3">
    <location>
        <begin position="269"/>
        <end position="290"/>
    </location>
</feature>
<sequence length="470" mass="52161">MATPFHLPVTAAQVGTYFVGQYYQVLQQQPEFVHQFYSDASTVLRIDGNTRDTATSMLHIHTLIMSLNYTAIEIKTAHSLESWNGGVLVMVSGSVHVKDFKGRREFVQTFFLAPQEKGYFVLNDIFHFVDDENHVQHSVAYLPQSNLDSKLNAPTGIREQVPNYVLGGDIQGREFVAASTIEENGPVDSYNFPDERLKNVPEADKILEDNFAVQSNGSLQSAMNSVQDHLSIAVDEPVGEPQKHTYASIVAKGQTAQAIPPQSAFNKNAPASTDWHHVSDPPSQLPIESSNSVERTGMDHVEEASGAEDEVEVKSVYVRNVPTTMGPSEIEEEFKKFGRLKPDGVAIRTRKDIDICYAFVEFEDIAGVQNAIKASTVQIAGHQLYIEGRRPNRGIPIRGRGRGRGRISYQMDGARGRFGGRGFGRGNSQDGNDRDYIRPRANGFYRQGPRQERVFSSSHQGLRNGQSSSE</sequence>
<evidence type="ECO:0000259" key="4">
    <source>
        <dbReference type="PROSITE" id="PS50102"/>
    </source>
</evidence>
<evidence type="ECO:0000313" key="7">
    <source>
        <dbReference type="Proteomes" id="UP000295252"/>
    </source>
</evidence>
<evidence type="ECO:0000313" key="6">
    <source>
        <dbReference type="EMBL" id="CDO99318.1"/>
    </source>
</evidence>
<dbReference type="GO" id="GO:1990904">
    <property type="term" value="C:ribonucleoprotein complex"/>
    <property type="evidence" value="ECO:0007669"/>
    <property type="project" value="TreeGrafter"/>
</dbReference>
<dbReference type="PANTHER" id="PTHR10693">
    <property type="entry name" value="RAS GTPASE-ACTIVATING PROTEIN-BINDING PROTEIN"/>
    <property type="match status" value="1"/>
</dbReference>
<evidence type="ECO:0000256" key="3">
    <source>
        <dbReference type="SAM" id="MobiDB-lite"/>
    </source>
</evidence>
<dbReference type="Gene3D" id="3.30.70.330">
    <property type="match status" value="1"/>
</dbReference>
<dbReference type="InParanoid" id="A0A068TVE4"/>
<dbReference type="InterPro" id="IPR035979">
    <property type="entry name" value="RBD_domain_sf"/>
</dbReference>
<dbReference type="FunFam" id="3.10.450.50:FF:000003">
    <property type="entry name" value="Nuclear transport factor 2 family protein"/>
    <property type="match status" value="1"/>
</dbReference>
<feature type="domain" description="RRM" evidence="4">
    <location>
        <begin position="314"/>
        <end position="390"/>
    </location>
</feature>
<feature type="compositionally biased region" description="Gly residues" evidence="3">
    <location>
        <begin position="416"/>
        <end position="425"/>
    </location>
</feature>
<reference evidence="7" key="1">
    <citation type="journal article" date="2014" name="Science">
        <title>The coffee genome provides insight into the convergent evolution of caffeine biosynthesis.</title>
        <authorList>
            <person name="Denoeud F."/>
            <person name="Carretero-Paulet L."/>
            <person name="Dereeper A."/>
            <person name="Droc G."/>
            <person name="Guyot R."/>
            <person name="Pietrella M."/>
            <person name="Zheng C."/>
            <person name="Alberti A."/>
            <person name="Anthony F."/>
            <person name="Aprea G."/>
            <person name="Aury J.M."/>
            <person name="Bento P."/>
            <person name="Bernard M."/>
            <person name="Bocs S."/>
            <person name="Campa C."/>
            <person name="Cenci A."/>
            <person name="Combes M.C."/>
            <person name="Crouzillat D."/>
            <person name="Da Silva C."/>
            <person name="Daddiego L."/>
            <person name="De Bellis F."/>
            <person name="Dussert S."/>
            <person name="Garsmeur O."/>
            <person name="Gayraud T."/>
            <person name="Guignon V."/>
            <person name="Jahn K."/>
            <person name="Jamilloux V."/>
            <person name="Joet T."/>
            <person name="Labadie K."/>
            <person name="Lan T."/>
            <person name="Leclercq J."/>
            <person name="Lepelley M."/>
            <person name="Leroy T."/>
            <person name="Li L.T."/>
            <person name="Librado P."/>
            <person name="Lopez L."/>
            <person name="Munoz A."/>
            <person name="Noel B."/>
            <person name="Pallavicini A."/>
            <person name="Perrotta G."/>
            <person name="Poncet V."/>
            <person name="Pot D."/>
            <person name="Priyono X."/>
            <person name="Rigoreau M."/>
            <person name="Rouard M."/>
            <person name="Rozas J."/>
            <person name="Tranchant-Dubreuil C."/>
            <person name="VanBuren R."/>
            <person name="Zhang Q."/>
            <person name="Andrade A.C."/>
            <person name="Argout X."/>
            <person name="Bertrand B."/>
            <person name="de Kochko A."/>
            <person name="Graziosi G."/>
            <person name="Henry R.J."/>
            <person name="Jayarama X."/>
            <person name="Ming R."/>
            <person name="Nagai C."/>
            <person name="Rounsley S."/>
            <person name="Sankoff D."/>
            <person name="Giuliano G."/>
            <person name="Albert V.A."/>
            <person name="Wincker P."/>
            <person name="Lashermes P."/>
        </authorList>
    </citation>
    <scope>NUCLEOTIDE SEQUENCE [LARGE SCALE GENOMIC DNA]</scope>
    <source>
        <strain evidence="7">cv. DH200-94</strain>
    </source>
</reference>
<feature type="domain" description="NTF2" evidence="5">
    <location>
        <begin position="14"/>
        <end position="128"/>
    </location>
</feature>
<dbReference type="PANTHER" id="PTHR10693:SF58">
    <property type="entry name" value="OS02G0131700 PROTEIN"/>
    <property type="match status" value="1"/>
</dbReference>
<name>A0A068TVE4_COFCA</name>
<dbReference type="OrthoDB" id="339151at2759"/>
<dbReference type="SUPFAM" id="SSF54928">
    <property type="entry name" value="RNA-binding domain, RBD"/>
    <property type="match status" value="1"/>
</dbReference>
<evidence type="ECO:0000256" key="1">
    <source>
        <dbReference type="ARBA" id="ARBA00022884"/>
    </source>
</evidence>
<dbReference type="Gramene" id="CDO99318">
    <property type="protein sequence ID" value="CDO99318"/>
    <property type="gene ID" value="GSCOC_T00026429001"/>
</dbReference>
<dbReference type="OMA" id="HSTNTIE"/>
<dbReference type="PROSITE" id="PS50177">
    <property type="entry name" value="NTF2_DOMAIN"/>
    <property type="match status" value="1"/>
</dbReference>
<dbReference type="InterPro" id="IPR000504">
    <property type="entry name" value="RRM_dom"/>
</dbReference>
<gene>
    <name evidence="6" type="ORF">GSCOC_T00026429001</name>
</gene>
<dbReference type="InterPro" id="IPR002075">
    <property type="entry name" value="NTF2_dom"/>
</dbReference>
<evidence type="ECO:0008006" key="8">
    <source>
        <dbReference type="Google" id="ProtNLM"/>
    </source>
</evidence>
<dbReference type="CDD" id="cd00780">
    <property type="entry name" value="NTF2"/>
    <property type="match status" value="1"/>
</dbReference>
<dbReference type="AlphaFoldDB" id="A0A068TVE4"/>
<keyword evidence="1 2" id="KW-0694">RNA-binding</keyword>
<dbReference type="GO" id="GO:0005829">
    <property type="term" value="C:cytosol"/>
    <property type="evidence" value="ECO:0007669"/>
    <property type="project" value="TreeGrafter"/>
</dbReference>
<dbReference type="FunCoup" id="A0A068TVE4">
    <property type="interactions" value="2876"/>
</dbReference>
<organism evidence="6 7">
    <name type="scientific">Coffea canephora</name>
    <name type="common">Robusta coffee</name>
    <dbReference type="NCBI Taxonomy" id="49390"/>
    <lineage>
        <taxon>Eukaryota</taxon>
        <taxon>Viridiplantae</taxon>
        <taxon>Streptophyta</taxon>
        <taxon>Embryophyta</taxon>
        <taxon>Tracheophyta</taxon>
        <taxon>Spermatophyta</taxon>
        <taxon>Magnoliopsida</taxon>
        <taxon>eudicotyledons</taxon>
        <taxon>Gunneridae</taxon>
        <taxon>Pentapetalae</taxon>
        <taxon>asterids</taxon>
        <taxon>lamiids</taxon>
        <taxon>Gentianales</taxon>
        <taxon>Rubiaceae</taxon>
        <taxon>Ixoroideae</taxon>
        <taxon>Gardenieae complex</taxon>
        <taxon>Bertiereae - Coffeeae clade</taxon>
        <taxon>Coffeeae</taxon>
        <taxon>Coffea</taxon>
    </lineage>
</organism>
<dbReference type="STRING" id="49390.A0A068TVE4"/>
<dbReference type="Gene3D" id="3.10.450.50">
    <property type="match status" value="1"/>
</dbReference>
<dbReference type="InterPro" id="IPR018222">
    <property type="entry name" value="Nuclear_transport_factor_2_euk"/>
</dbReference>
<evidence type="ECO:0000259" key="5">
    <source>
        <dbReference type="PROSITE" id="PS50177"/>
    </source>
</evidence>
<protein>
    <recommendedName>
        <fullName evidence="8">G3BP-like protein</fullName>
    </recommendedName>
</protein>
<feature type="region of interest" description="Disordered" evidence="3">
    <location>
        <begin position="412"/>
        <end position="470"/>
    </location>
</feature>
<dbReference type="GO" id="GO:0003729">
    <property type="term" value="F:mRNA binding"/>
    <property type="evidence" value="ECO:0007669"/>
    <property type="project" value="TreeGrafter"/>
</dbReference>
<feature type="compositionally biased region" description="Polar residues" evidence="3">
    <location>
        <begin position="454"/>
        <end position="470"/>
    </location>
</feature>
<evidence type="ECO:0000256" key="2">
    <source>
        <dbReference type="PROSITE-ProRule" id="PRU00176"/>
    </source>
</evidence>
<dbReference type="SMART" id="SM00360">
    <property type="entry name" value="RRM"/>
    <property type="match status" value="1"/>
</dbReference>
<dbReference type="PROSITE" id="PS50102">
    <property type="entry name" value="RRM"/>
    <property type="match status" value="1"/>
</dbReference>
<dbReference type="PhylomeDB" id="A0A068TVE4"/>
<dbReference type="SUPFAM" id="SSF54427">
    <property type="entry name" value="NTF2-like"/>
    <property type="match status" value="1"/>
</dbReference>
<dbReference type="EMBL" id="HG739087">
    <property type="protein sequence ID" value="CDO99318.1"/>
    <property type="molecule type" value="Genomic_DNA"/>
</dbReference>
<proteinExistence type="predicted"/>
<dbReference type="InterPro" id="IPR032710">
    <property type="entry name" value="NTF2-like_dom_sf"/>
</dbReference>
<dbReference type="InterPro" id="IPR039539">
    <property type="entry name" value="Ras_GTPase_bind_prot"/>
</dbReference>
<dbReference type="CDD" id="cd00590">
    <property type="entry name" value="RRM_SF"/>
    <property type="match status" value="1"/>
</dbReference>
<dbReference type="InterPro" id="IPR012677">
    <property type="entry name" value="Nucleotide-bd_a/b_plait_sf"/>
</dbReference>
<dbReference type="Pfam" id="PF00076">
    <property type="entry name" value="RRM_1"/>
    <property type="match status" value="1"/>
</dbReference>
<keyword evidence="7" id="KW-1185">Reference proteome</keyword>
<dbReference type="Pfam" id="PF02136">
    <property type="entry name" value="NTF2"/>
    <property type="match status" value="1"/>
</dbReference>